<dbReference type="EMBL" id="GBRH01214352">
    <property type="protein sequence ID" value="JAD83543.1"/>
    <property type="molecule type" value="Transcribed_RNA"/>
</dbReference>
<proteinExistence type="predicted"/>
<dbReference type="InterPro" id="IPR038985">
    <property type="entry name" value="OPRN-like"/>
</dbReference>
<protein>
    <submittedName>
        <fullName evidence="2">Uncharacterized protein</fullName>
    </submittedName>
</protein>
<dbReference type="PANTHER" id="PTHR37904">
    <property type="entry name" value="OS10G0566900 PROTEIN"/>
    <property type="match status" value="1"/>
</dbReference>
<reference evidence="2" key="1">
    <citation type="submission" date="2014-09" db="EMBL/GenBank/DDBJ databases">
        <authorList>
            <person name="Magalhaes I.L.F."/>
            <person name="Oliveira U."/>
            <person name="Santos F.R."/>
            <person name="Vidigal T.H.D.A."/>
            <person name="Brescovit A.D."/>
            <person name="Santos A.J."/>
        </authorList>
    </citation>
    <scope>NUCLEOTIDE SEQUENCE</scope>
    <source>
        <tissue evidence="2">Shoot tissue taken approximately 20 cm above the soil surface</tissue>
    </source>
</reference>
<dbReference type="AlphaFoldDB" id="A0A0A9DA37"/>
<organism evidence="2">
    <name type="scientific">Arundo donax</name>
    <name type="common">Giant reed</name>
    <name type="synonym">Donax arundinaceus</name>
    <dbReference type="NCBI Taxonomy" id="35708"/>
    <lineage>
        <taxon>Eukaryota</taxon>
        <taxon>Viridiplantae</taxon>
        <taxon>Streptophyta</taxon>
        <taxon>Embryophyta</taxon>
        <taxon>Tracheophyta</taxon>
        <taxon>Spermatophyta</taxon>
        <taxon>Magnoliopsida</taxon>
        <taxon>Liliopsida</taxon>
        <taxon>Poales</taxon>
        <taxon>Poaceae</taxon>
        <taxon>PACMAD clade</taxon>
        <taxon>Arundinoideae</taxon>
        <taxon>Arundineae</taxon>
        <taxon>Arundo</taxon>
    </lineage>
</organism>
<accession>A0A0A9DA37</accession>
<keyword evidence="1" id="KW-0175">Coiled coil</keyword>
<sequence>MEAVVRKVQQRVRKAREEMDRWDDLNSRLLSQFSNAARVIARLPEFGEDKSYGVLRGVPGVRDDLLGKQMEVLELIFVSMRETLEKFNDIAKALSKALRDTNQMVRGGSALTAKQMQLQVGILPTIAECLNGLRTLCEMHQAEFALKSSIISLLTWKRSSSDIAALCQLLEDQPNIPKDEVQSIFDIIFADEIC</sequence>
<dbReference type="PANTHER" id="PTHR37904:SF2">
    <property type="entry name" value="OS10G0566900 PROTEIN"/>
    <property type="match status" value="1"/>
</dbReference>
<name>A0A0A9DA37_ARUDO</name>
<evidence type="ECO:0000256" key="1">
    <source>
        <dbReference type="SAM" id="Coils"/>
    </source>
</evidence>
<reference evidence="2" key="2">
    <citation type="journal article" date="2015" name="Data Brief">
        <title>Shoot transcriptome of the giant reed, Arundo donax.</title>
        <authorList>
            <person name="Barrero R.A."/>
            <person name="Guerrero F.D."/>
            <person name="Moolhuijzen P."/>
            <person name="Goolsby J.A."/>
            <person name="Tidwell J."/>
            <person name="Bellgard S.E."/>
            <person name="Bellgard M.I."/>
        </authorList>
    </citation>
    <scope>NUCLEOTIDE SEQUENCE</scope>
    <source>
        <tissue evidence="2">Shoot tissue taken approximately 20 cm above the soil surface</tissue>
    </source>
</reference>
<feature type="coiled-coil region" evidence="1">
    <location>
        <begin position="5"/>
        <end position="32"/>
    </location>
</feature>
<dbReference type="Pfam" id="PF15011">
    <property type="entry name" value="CA109-like"/>
    <property type="match status" value="1"/>
</dbReference>
<dbReference type="InterPro" id="IPR029159">
    <property type="entry name" value="CA109-like"/>
</dbReference>
<evidence type="ECO:0000313" key="2">
    <source>
        <dbReference type="EMBL" id="JAD83543.1"/>
    </source>
</evidence>